<sequence length="261" mass="29282">GGRDPFGHFGNPFGSFGGFSSFDGFGGHRRIMPSFFGGRNPFDDPFFASPFGTMFNQGFMGSPFVNTPVFTNPEPPPPRRLTRPVIEELNSDEEKDDVASRKEDGTDAEENPRKHRRSNESPIVEDIDDEIFEKRNKRKPNSSYYVNQVQDLPSRPQSHSFSFHSSTVSYGGANGTFYTSSRRRRTGSDGLMFEESKEADSSTGRATHRLTRGIHDKGHSVTRNLTSDGHVNTMQTLHNLDEDGLLSFDEAWKGNSRKHLP</sequence>
<proteinExistence type="inferred from homology"/>
<dbReference type="InterPro" id="IPR019376">
    <property type="entry name" value="Myeloid_leukemia_factor"/>
</dbReference>
<evidence type="ECO:0000256" key="2">
    <source>
        <dbReference type="ARBA" id="ARBA00008332"/>
    </source>
</evidence>
<dbReference type="EMBL" id="AUSU01006673">
    <property type="protein sequence ID" value="EPS61665.1"/>
    <property type="molecule type" value="Genomic_DNA"/>
</dbReference>
<dbReference type="GO" id="GO:0005737">
    <property type="term" value="C:cytoplasm"/>
    <property type="evidence" value="ECO:0007669"/>
    <property type="project" value="UniProtKB-SubCell"/>
</dbReference>
<dbReference type="PANTHER" id="PTHR13105">
    <property type="entry name" value="MYELOID LEUKEMIA FACTOR"/>
    <property type="match status" value="1"/>
</dbReference>
<keyword evidence="3" id="KW-0963">Cytoplasm</keyword>
<dbReference type="Pfam" id="PF10248">
    <property type="entry name" value="Mlf1IP"/>
    <property type="match status" value="1"/>
</dbReference>
<evidence type="ECO:0000256" key="3">
    <source>
        <dbReference type="ARBA" id="ARBA00022490"/>
    </source>
</evidence>
<evidence type="ECO:0000313" key="6">
    <source>
        <dbReference type="EMBL" id="EPS61665.1"/>
    </source>
</evidence>
<evidence type="ECO:0000256" key="4">
    <source>
        <dbReference type="ARBA" id="ARBA00022553"/>
    </source>
</evidence>
<dbReference type="AlphaFoldDB" id="S8C453"/>
<gene>
    <name evidence="6" type="ORF">M569_13128</name>
</gene>
<name>S8C453_9LAMI</name>
<feature type="non-terminal residue" evidence="6">
    <location>
        <position position="261"/>
    </location>
</feature>
<feature type="non-terminal residue" evidence="6">
    <location>
        <position position="1"/>
    </location>
</feature>
<comment type="caution">
    <text evidence="6">The sequence shown here is derived from an EMBL/GenBank/DDBJ whole genome shotgun (WGS) entry which is preliminary data.</text>
</comment>
<keyword evidence="4" id="KW-0597">Phosphoprotein</keyword>
<organism evidence="6 7">
    <name type="scientific">Genlisea aurea</name>
    <dbReference type="NCBI Taxonomy" id="192259"/>
    <lineage>
        <taxon>Eukaryota</taxon>
        <taxon>Viridiplantae</taxon>
        <taxon>Streptophyta</taxon>
        <taxon>Embryophyta</taxon>
        <taxon>Tracheophyta</taxon>
        <taxon>Spermatophyta</taxon>
        <taxon>Magnoliopsida</taxon>
        <taxon>eudicotyledons</taxon>
        <taxon>Gunneridae</taxon>
        <taxon>Pentapetalae</taxon>
        <taxon>asterids</taxon>
        <taxon>lamiids</taxon>
        <taxon>Lamiales</taxon>
        <taxon>Lentibulariaceae</taxon>
        <taxon>Genlisea</taxon>
    </lineage>
</organism>
<feature type="region of interest" description="Disordered" evidence="5">
    <location>
        <begin position="66"/>
        <end position="143"/>
    </location>
</feature>
<dbReference type="OrthoDB" id="8707547at2759"/>
<evidence type="ECO:0000256" key="5">
    <source>
        <dbReference type="SAM" id="MobiDB-lite"/>
    </source>
</evidence>
<accession>S8C453</accession>
<evidence type="ECO:0000256" key="1">
    <source>
        <dbReference type="ARBA" id="ARBA00004496"/>
    </source>
</evidence>
<comment type="similarity">
    <text evidence="2">Belongs to the MLF family.</text>
</comment>
<comment type="subcellular location">
    <subcellularLocation>
        <location evidence="1">Cytoplasm</location>
    </subcellularLocation>
</comment>
<evidence type="ECO:0008006" key="8">
    <source>
        <dbReference type="Google" id="ProtNLM"/>
    </source>
</evidence>
<protein>
    <recommendedName>
        <fullName evidence="8">Glycine-rich protein</fullName>
    </recommendedName>
</protein>
<dbReference type="Proteomes" id="UP000015453">
    <property type="component" value="Unassembled WGS sequence"/>
</dbReference>
<reference evidence="6 7" key="1">
    <citation type="journal article" date="2013" name="BMC Genomics">
        <title>The miniature genome of a carnivorous plant Genlisea aurea contains a low number of genes and short non-coding sequences.</title>
        <authorList>
            <person name="Leushkin E.V."/>
            <person name="Sutormin R.A."/>
            <person name="Nabieva E.R."/>
            <person name="Penin A.A."/>
            <person name="Kondrashov A.S."/>
            <person name="Logacheva M.D."/>
        </authorList>
    </citation>
    <scope>NUCLEOTIDE SEQUENCE [LARGE SCALE GENOMIC DNA]</scope>
</reference>
<keyword evidence="7" id="KW-1185">Reference proteome</keyword>
<evidence type="ECO:0000313" key="7">
    <source>
        <dbReference type="Proteomes" id="UP000015453"/>
    </source>
</evidence>